<dbReference type="PROSITE" id="PS51083">
    <property type="entry name" value="ZF_HIT"/>
    <property type="match status" value="1"/>
</dbReference>
<dbReference type="OrthoDB" id="272357at2759"/>
<dbReference type="Pfam" id="PF25790">
    <property type="entry name" value="BCD1"/>
    <property type="match status" value="1"/>
</dbReference>
<proteinExistence type="inferred from homology"/>
<feature type="region of interest" description="Disordered" evidence="8">
    <location>
        <begin position="104"/>
        <end position="127"/>
    </location>
</feature>
<dbReference type="GO" id="GO:0005634">
    <property type="term" value="C:nucleus"/>
    <property type="evidence" value="ECO:0007669"/>
    <property type="project" value="TreeGrafter"/>
</dbReference>
<dbReference type="AlphaFoldDB" id="A0A0C3EI01"/>
<evidence type="ECO:0000256" key="1">
    <source>
        <dbReference type="ARBA" id="ARBA00022553"/>
    </source>
</evidence>
<dbReference type="GO" id="GO:0070761">
    <property type="term" value="C:pre-snoRNP complex"/>
    <property type="evidence" value="ECO:0007669"/>
    <property type="project" value="TreeGrafter"/>
</dbReference>
<keyword evidence="3 7" id="KW-0863">Zinc-finger</keyword>
<dbReference type="InParanoid" id="A0A0C3EI01"/>
<comment type="function">
    <text evidence="5">Required for box C/D snoRNAs accumulation involved in snoRNA processing, snoRNA transport to the nucleolus and ribosome biogenesis.</text>
</comment>
<dbReference type="Proteomes" id="UP000053989">
    <property type="component" value="Unassembled WGS sequence"/>
</dbReference>
<protein>
    <recommendedName>
        <fullName evidence="9">HIT-type domain-containing protein</fullName>
    </recommendedName>
</protein>
<organism evidence="10 11">
    <name type="scientific">Scleroderma citrinum Foug A</name>
    <dbReference type="NCBI Taxonomy" id="1036808"/>
    <lineage>
        <taxon>Eukaryota</taxon>
        <taxon>Fungi</taxon>
        <taxon>Dikarya</taxon>
        <taxon>Basidiomycota</taxon>
        <taxon>Agaricomycotina</taxon>
        <taxon>Agaricomycetes</taxon>
        <taxon>Agaricomycetidae</taxon>
        <taxon>Boletales</taxon>
        <taxon>Sclerodermatineae</taxon>
        <taxon>Sclerodermataceae</taxon>
        <taxon>Scleroderma</taxon>
    </lineage>
</organism>
<evidence type="ECO:0000256" key="8">
    <source>
        <dbReference type="SAM" id="MobiDB-lite"/>
    </source>
</evidence>
<dbReference type="CDD" id="cd23023">
    <property type="entry name" value="zf-HIT_BCD1"/>
    <property type="match status" value="1"/>
</dbReference>
<dbReference type="Gene3D" id="3.30.60.190">
    <property type="match status" value="1"/>
</dbReference>
<dbReference type="EMBL" id="KN822011">
    <property type="protein sequence ID" value="KIM67909.1"/>
    <property type="molecule type" value="Genomic_DNA"/>
</dbReference>
<keyword evidence="11" id="KW-1185">Reference proteome</keyword>
<keyword evidence="2" id="KW-0479">Metal-binding</keyword>
<dbReference type="InterPro" id="IPR051639">
    <property type="entry name" value="BCD1"/>
</dbReference>
<name>A0A0C3EI01_9AGAM</name>
<evidence type="ECO:0000256" key="2">
    <source>
        <dbReference type="ARBA" id="ARBA00022723"/>
    </source>
</evidence>
<keyword evidence="4" id="KW-0862">Zinc</keyword>
<reference evidence="10 11" key="1">
    <citation type="submission" date="2014-04" db="EMBL/GenBank/DDBJ databases">
        <authorList>
            <consortium name="DOE Joint Genome Institute"/>
            <person name="Kuo A."/>
            <person name="Kohler A."/>
            <person name="Nagy L.G."/>
            <person name="Floudas D."/>
            <person name="Copeland A."/>
            <person name="Barry K.W."/>
            <person name="Cichocki N."/>
            <person name="Veneault-Fourrey C."/>
            <person name="LaButti K."/>
            <person name="Lindquist E.A."/>
            <person name="Lipzen A."/>
            <person name="Lundell T."/>
            <person name="Morin E."/>
            <person name="Murat C."/>
            <person name="Sun H."/>
            <person name="Tunlid A."/>
            <person name="Henrissat B."/>
            <person name="Grigoriev I.V."/>
            <person name="Hibbett D.S."/>
            <person name="Martin F."/>
            <person name="Nordberg H.P."/>
            <person name="Cantor M.N."/>
            <person name="Hua S.X."/>
        </authorList>
    </citation>
    <scope>NUCLEOTIDE SEQUENCE [LARGE SCALE GENOMIC DNA]</scope>
    <source>
        <strain evidence="10 11">Foug A</strain>
    </source>
</reference>
<evidence type="ECO:0000313" key="11">
    <source>
        <dbReference type="Proteomes" id="UP000053989"/>
    </source>
</evidence>
<evidence type="ECO:0000256" key="3">
    <source>
        <dbReference type="ARBA" id="ARBA00022771"/>
    </source>
</evidence>
<evidence type="ECO:0000256" key="6">
    <source>
        <dbReference type="ARBA" id="ARBA00049654"/>
    </source>
</evidence>
<keyword evidence="1" id="KW-0597">Phosphoprotein</keyword>
<dbReference type="HOGENOM" id="CLU_025524_1_0_1"/>
<evidence type="ECO:0000259" key="9">
    <source>
        <dbReference type="PROSITE" id="PS51083"/>
    </source>
</evidence>
<dbReference type="PANTHER" id="PTHR13483:SF3">
    <property type="entry name" value="BOX C_D SNORNA PROTEIN 1"/>
    <property type="match status" value="1"/>
</dbReference>
<dbReference type="GO" id="GO:0000463">
    <property type="term" value="P:maturation of LSU-rRNA from tricistronic rRNA transcript (SSU-rRNA, 5.8S rRNA, LSU-rRNA)"/>
    <property type="evidence" value="ECO:0007669"/>
    <property type="project" value="TreeGrafter"/>
</dbReference>
<evidence type="ECO:0000256" key="7">
    <source>
        <dbReference type="PROSITE-ProRule" id="PRU00453"/>
    </source>
</evidence>
<dbReference type="InterPro" id="IPR057721">
    <property type="entry name" value="BCD1_alpha/beta"/>
</dbReference>
<evidence type="ECO:0000256" key="4">
    <source>
        <dbReference type="ARBA" id="ARBA00022833"/>
    </source>
</evidence>
<evidence type="ECO:0000256" key="5">
    <source>
        <dbReference type="ARBA" id="ARBA00049598"/>
    </source>
</evidence>
<dbReference type="InterPro" id="IPR007529">
    <property type="entry name" value="Znf_HIT"/>
</dbReference>
<dbReference type="FunCoup" id="A0A0C3EI01">
    <property type="interactions" value="16"/>
</dbReference>
<dbReference type="Pfam" id="PF04438">
    <property type="entry name" value="zf-HIT"/>
    <property type="match status" value="1"/>
</dbReference>
<reference evidence="11" key="2">
    <citation type="submission" date="2015-01" db="EMBL/GenBank/DDBJ databases">
        <title>Evolutionary Origins and Diversification of the Mycorrhizal Mutualists.</title>
        <authorList>
            <consortium name="DOE Joint Genome Institute"/>
            <consortium name="Mycorrhizal Genomics Consortium"/>
            <person name="Kohler A."/>
            <person name="Kuo A."/>
            <person name="Nagy L.G."/>
            <person name="Floudas D."/>
            <person name="Copeland A."/>
            <person name="Barry K.W."/>
            <person name="Cichocki N."/>
            <person name="Veneault-Fourrey C."/>
            <person name="LaButti K."/>
            <person name="Lindquist E.A."/>
            <person name="Lipzen A."/>
            <person name="Lundell T."/>
            <person name="Morin E."/>
            <person name="Murat C."/>
            <person name="Riley R."/>
            <person name="Ohm R."/>
            <person name="Sun H."/>
            <person name="Tunlid A."/>
            <person name="Henrissat B."/>
            <person name="Grigoriev I.V."/>
            <person name="Hibbett D.S."/>
            <person name="Martin F."/>
        </authorList>
    </citation>
    <scope>NUCLEOTIDE SEQUENCE [LARGE SCALE GENOMIC DNA]</scope>
    <source>
        <strain evidence="11">Foug A</strain>
    </source>
</reference>
<feature type="domain" description="HIT-type" evidence="9">
    <location>
        <begin position="23"/>
        <end position="56"/>
    </location>
</feature>
<dbReference type="SUPFAM" id="SSF144232">
    <property type="entry name" value="HIT/MYND zinc finger-like"/>
    <property type="match status" value="1"/>
</dbReference>
<feature type="region of interest" description="Disordered" evidence="8">
    <location>
        <begin position="317"/>
        <end position="406"/>
    </location>
</feature>
<dbReference type="PANTHER" id="PTHR13483">
    <property type="entry name" value="BOX C_D SNORNA PROTEIN 1-RELATED"/>
    <property type="match status" value="1"/>
</dbReference>
<gene>
    <name evidence="10" type="ORF">SCLCIDRAFT_106793</name>
</gene>
<comment type="similarity">
    <text evidence="6">Belongs to the BCD1 family.</text>
</comment>
<dbReference type="STRING" id="1036808.A0A0C3EI01"/>
<sequence length="437" mass="48951">MGDVGVSTPSTPNQAVTASFRACAQCSSQAKYACPRCRAPTCSLPCSRTHKQDTGCSGERNKAEYVPMNTYSWGTMMRDYSFLEEVGRKVGAWGDEIARGGYQADLSKGKKGKDERKANQGGRRRTVARDSKRHILKSYLESLDIDIDLLPNGMERRVSSQSTWDPKLKQPLLTIEFTFYPPEPVSLPAQVSRKHSPHTFLVHRNQISKTLLEILRTRIPRQPFQSRKQKDNPLPEWVPPLVHPHPEDPEGFILPDCYIHAALDFPCQSNPRATYYHKLDPALPLSQLLQNARFVEFPTVHIFDRDASSFRGTVVDRAGRITQDEQDGTSSGRAPKRQKTDPGAIVGLLGDYGSSSGSEDDQSRENDGLLILESYSEEVDDRGQCEGANDPGQMSSSDTEETPIEPEKLLELIKRAREAADEDILDWDDEWQDDGES</sequence>
<dbReference type="GO" id="GO:0008270">
    <property type="term" value="F:zinc ion binding"/>
    <property type="evidence" value="ECO:0007669"/>
    <property type="project" value="UniProtKB-UniRule"/>
</dbReference>
<dbReference type="GO" id="GO:0048254">
    <property type="term" value="P:snoRNA localization"/>
    <property type="evidence" value="ECO:0007669"/>
    <property type="project" value="TreeGrafter"/>
</dbReference>
<dbReference type="GO" id="GO:0000492">
    <property type="term" value="P:box C/D snoRNP assembly"/>
    <property type="evidence" value="ECO:0007669"/>
    <property type="project" value="TreeGrafter"/>
</dbReference>
<accession>A0A0C3EI01</accession>
<evidence type="ECO:0000313" key="10">
    <source>
        <dbReference type="EMBL" id="KIM67909.1"/>
    </source>
</evidence>